<gene>
    <name evidence="6" type="primary">rimI</name>
    <name evidence="6" type="ORF">P2G67_05795</name>
</gene>
<dbReference type="Gene3D" id="3.40.630.30">
    <property type="match status" value="1"/>
</dbReference>
<proteinExistence type="inferred from homology"/>
<sequence length="156" mass="17075">MPERGVRPIDTADLGAAAVLHARCFPHEPWSRPSFEQLLASPGVCGWLAPSSEQLDEASLAGFILLRIAADEAEVLTFCVAPEQRRAGLGSRLLTTALPRLRLFGAQRVLLEVAEDNAGALALYRRFGFEEVGQRPNYYSREGERVDALLLACDLP</sequence>
<keyword evidence="3 6" id="KW-0808">Transferase</keyword>
<evidence type="ECO:0000313" key="7">
    <source>
        <dbReference type="Proteomes" id="UP001215503"/>
    </source>
</evidence>
<dbReference type="Proteomes" id="UP001215503">
    <property type="component" value="Unassembled WGS sequence"/>
</dbReference>
<dbReference type="PANTHER" id="PTHR43420:SF12">
    <property type="entry name" value="N-ACETYLTRANSFERASE DOMAIN-CONTAINING PROTEIN"/>
    <property type="match status" value="1"/>
</dbReference>
<evidence type="ECO:0000256" key="1">
    <source>
        <dbReference type="ARBA" id="ARBA00005395"/>
    </source>
</evidence>
<evidence type="ECO:0000256" key="3">
    <source>
        <dbReference type="ARBA" id="ARBA00022679"/>
    </source>
</evidence>
<comment type="similarity">
    <text evidence="1">Belongs to the acetyltransferase family. RimI subfamily.</text>
</comment>
<dbReference type="InterPro" id="IPR050680">
    <property type="entry name" value="YpeA/RimI_acetyltransf"/>
</dbReference>
<dbReference type="Pfam" id="PF00583">
    <property type="entry name" value="Acetyltransf_1"/>
    <property type="match status" value="1"/>
</dbReference>
<dbReference type="CDD" id="cd04301">
    <property type="entry name" value="NAT_SF"/>
    <property type="match status" value="1"/>
</dbReference>
<keyword evidence="6" id="KW-0687">Ribonucleoprotein</keyword>
<protein>
    <submittedName>
        <fullName evidence="6">Ribosomal protein S18-alanine N-acetyltransferase</fullName>
        <ecNumber evidence="6">2.3.1.266</ecNumber>
    </submittedName>
</protein>
<dbReference type="PROSITE" id="PS51186">
    <property type="entry name" value="GNAT"/>
    <property type="match status" value="1"/>
</dbReference>
<feature type="domain" description="N-acetyltransferase" evidence="5">
    <location>
        <begin position="4"/>
        <end position="156"/>
    </location>
</feature>
<evidence type="ECO:0000256" key="4">
    <source>
        <dbReference type="ARBA" id="ARBA00023315"/>
    </source>
</evidence>
<dbReference type="EC" id="2.3.1.266" evidence="6"/>
<evidence type="ECO:0000313" key="6">
    <source>
        <dbReference type="EMBL" id="MDF2095482.1"/>
    </source>
</evidence>
<accession>A0ABT5YKQ1</accession>
<reference evidence="6 7" key="1">
    <citation type="submission" date="2023-03" db="EMBL/GenBank/DDBJ databases">
        <title>Fodinicurvata sp. CAU 1616 isolated from sea sendiment.</title>
        <authorList>
            <person name="Kim W."/>
        </authorList>
    </citation>
    <scope>NUCLEOTIDE SEQUENCE [LARGE SCALE GENOMIC DNA]</scope>
    <source>
        <strain evidence="6 7">CAU 1616</strain>
    </source>
</reference>
<dbReference type="GO" id="GO:0005840">
    <property type="term" value="C:ribosome"/>
    <property type="evidence" value="ECO:0007669"/>
    <property type="project" value="UniProtKB-KW"/>
</dbReference>
<keyword evidence="7" id="KW-1185">Reference proteome</keyword>
<dbReference type="GO" id="GO:0008999">
    <property type="term" value="F:protein-N-terminal-alanine acetyltransferase activity"/>
    <property type="evidence" value="ECO:0007669"/>
    <property type="project" value="UniProtKB-EC"/>
</dbReference>
<evidence type="ECO:0000259" key="5">
    <source>
        <dbReference type="PROSITE" id="PS51186"/>
    </source>
</evidence>
<dbReference type="InterPro" id="IPR016181">
    <property type="entry name" value="Acyl_CoA_acyltransferase"/>
</dbReference>
<evidence type="ECO:0000256" key="2">
    <source>
        <dbReference type="ARBA" id="ARBA00022490"/>
    </source>
</evidence>
<dbReference type="NCBIfam" id="TIGR01575">
    <property type="entry name" value="rimI"/>
    <property type="match status" value="1"/>
</dbReference>
<dbReference type="InterPro" id="IPR006464">
    <property type="entry name" value="AcTrfase_RimI/Ard1"/>
</dbReference>
<keyword evidence="6" id="KW-0689">Ribosomal protein</keyword>
<dbReference type="InterPro" id="IPR000182">
    <property type="entry name" value="GNAT_dom"/>
</dbReference>
<comment type="caution">
    <text evidence="6">The sequence shown here is derived from an EMBL/GenBank/DDBJ whole genome shotgun (WGS) entry which is preliminary data.</text>
</comment>
<organism evidence="6 7">
    <name type="scientific">Aquibaculum arenosum</name>
    <dbReference type="NCBI Taxonomy" id="3032591"/>
    <lineage>
        <taxon>Bacteria</taxon>
        <taxon>Pseudomonadati</taxon>
        <taxon>Pseudomonadota</taxon>
        <taxon>Alphaproteobacteria</taxon>
        <taxon>Rhodospirillales</taxon>
        <taxon>Rhodovibrionaceae</taxon>
        <taxon>Aquibaculum</taxon>
    </lineage>
</organism>
<dbReference type="PANTHER" id="PTHR43420">
    <property type="entry name" value="ACETYLTRANSFERASE"/>
    <property type="match status" value="1"/>
</dbReference>
<keyword evidence="2" id="KW-0963">Cytoplasm</keyword>
<dbReference type="SUPFAM" id="SSF55729">
    <property type="entry name" value="Acyl-CoA N-acyltransferases (Nat)"/>
    <property type="match status" value="1"/>
</dbReference>
<dbReference type="RefSeq" id="WP_275820951.1">
    <property type="nucleotide sequence ID" value="NZ_JARHUD010000003.1"/>
</dbReference>
<keyword evidence="4 6" id="KW-0012">Acyltransferase</keyword>
<dbReference type="EMBL" id="JARHUD010000003">
    <property type="protein sequence ID" value="MDF2095482.1"/>
    <property type="molecule type" value="Genomic_DNA"/>
</dbReference>
<name>A0ABT5YKQ1_9PROT</name>